<gene>
    <name evidence="6" type="ORF">QTG54_003216</name>
</gene>
<feature type="domain" description="Sulfatase N-terminal" evidence="5">
    <location>
        <begin position="86"/>
        <end position="304"/>
    </location>
</feature>
<dbReference type="GO" id="GO:0008484">
    <property type="term" value="F:sulfuric ester hydrolase activity"/>
    <property type="evidence" value="ECO:0007669"/>
    <property type="project" value="InterPro"/>
</dbReference>
<evidence type="ECO:0000259" key="5">
    <source>
        <dbReference type="Pfam" id="PF00884"/>
    </source>
</evidence>
<feature type="region of interest" description="Disordered" evidence="4">
    <location>
        <begin position="171"/>
        <end position="191"/>
    </location>
</feature>
<name>A0AAD9DHT3_9STRA</name>
<dbReference type="EC" id="3.1.6.-" evidence="6"/>
<evidence type="ECO:0000256" key="1">
    <source>
        <dbReference type="ARBA" id="ARBA00022723"/>
    </source>
</evidence>
<proteinExistence type="predicted"/>
<evidence type="ECO:0000256" key="4">
    <source>
        <dbReference type="SAM" id="MobiDB-lite"/>
    </source>
</evidence>
<dbReference type="Gene3D" id="3.40.720.10">
    <property type="entry name" value="Alkaline Phosphatase, subunit A"/>
    <property type="match status" value="1"/>
</dbReference>
<organism evidence="6 7">
    <name type="scientific">Skeletonema marinoi</name>
    <dbReference type="NCBI Taxonomy" id="267567"/>
    <lineage>
        <taxon>Eukaryota</taxon>
        <taxon>Sar</taxon>
        <taxon>Stramenopiles</taxon>
        <taxon>Ochrophyta</taxon>
        <taxon>Bacillariophyta</taxon>
        <taxon>Coscinodiscophyceae</taxon>
        <taxon>Thalassiosirophycidae</taxon>
        <taxon>Thalassiosirales</taxon>
        <taxon>Skeletonemataceae</taxon>
        <taxon>Skeletonema</taxon>
        <taxon>Skeletonema marinoi-dohrnii complex</taxon>
    </lineage>
</organism>
<comment type="caution">
    <text evidence="6">The sequence shown here is derived from an EMBL/GenBank/DDBJ whole genome shotgun (WGS) entry which is preliminary data.</text>
</comment>
<dbReference type="Proteomes" id="UP001224775">
    <property type="component" value="Unassembled WGS sequence"/>
</dbReference>
<keyword evidence="3" id="KW-0325">Glycoprotein</keyword>
<evidence type="ECO:0000256" key="2">
    <source>
        <dbReference type="ARBA" id="ARBA00022837"/>
    </source>
</evidence>
<evidence type="ECO:0000256" key="3">
    <source>
        <dbReference type="ARBA" id="ARBA00023180"/>
    </source>
</evidence>
<evidence type="ECO:0000313" key="6">
    <source>
        <dbReference type="EMBL" id="KAK1746609.1"/>
    </source>
</evidence>
<keyword evidence="7" id="KW-1185">Reference proteome</keyword>
<reference evidence="6" key="1">
    <citation type="submission" date="2023-06" db="EMBL/GenBank/DDBJ databases">
        <title>Survivors Of The Sea: Transcriptome response of Skeletonema marinoi to long-term dormancy.</title>
        <authorList>
            <person name="Pinder M.I.M."/>
            <person name="Kourtchenko O."/>
            <person name="Robertson E.K."/>
            <person name="Larsson T."/>
            <person name="Maumus F."/>
            <person name="Osuna-Cruz C.M."/>
            <person name="Vancaester E."/>
            <person name="Stenow R."/>
            <person name="Vandepoele K."/>
            <person name="Ploug H."/>
            <person name="Bruchert V."/>
            <person name="Godhe A."/>
            <person name="Topel M."/>
        </authorList>
    </citation>
    <scope>NUCLEOTIDE SEQUENCE</scope>
    <source>
        <strain evidence="6">R05AC</strain>
    </source>
</reference>
<keyword evidence="2" id="KW-0106">Calcium</keyword>
<keyword evidence="6" id="KW-0378">Hydrolase</keyword>
<dbReference type="AlphaFoldDB" id="A0AAD9DHT3"/>
<dbReference type="InterPro" id="IPR047115">
    <property type="entry name" value="ARSB"/>
</dbReference>
<dbReference type="InterPro" id="IPR000917">
    <property type="entry name" value="Sulfatase_N"/>
</dbReference>
<dbReference type="PANTHER" id="PTHR10342">
    <property type="entry name" value="ARYLSULFATASE"/>
    <property type="match status" value="1"/>
</dbReference>
<dbReference type="GO" id="GO:0046872">
    <property type="term" value="F:metal ion binding"/>
    <property type="evidence" value="ECO:0007669"/>
    <property type="project" value="UniProtKB-KW"/>
</dbReference>
<accession>A0AAD9DHT3</accession>
<evidence type="ECO:0000313" key="7">
    <source>
        <dbReference type="Proteomes" id="UP001224775"/>
    </source>
</evidence>
<dbReference type="EMBL" id="JATAAI010000004">
    <property type="protein sequence ID" value="KAK1746609.1"/>
    <property type="molecule type" value="Genomic_DNA"/>
</dbReference>
<keyword evidence="1" id="KW-0479">Metal-binding</keyword>
<dbReference type="InterPro" id="IPR017850">
    <property type="entry name" value="Alkaline_phosphatase_core_sf"/>
</dbReference>
<dbReference type="SUPFAM" id="SSF53649">
    <property type="entry name" value="Alkaline phosphatase-like"/>
    <property type="match status" value="1"/>
</dbReference>
<sequence length="542" mass="61087">MTLPKALKEYAQSIGEDYATSYSGKWGLQGATWTNSPMGAGYDEVRGFPEHSADGCDGMLSFGCRGPPGDGGGTLARSIPAYWEQGAEVESDLCEFFQGLDQLTEEEKHIACHSQPRELPKLIDEDLVDYTKRRILNHDFSEKPLYHMHSMQLMHSPIAYPLRYNEDHPNPNVDLPDYFKEGQEKPPPSNDDMRLSAANAMRFVDDVFDEVMEAIKQAGQWENTIVLFTSDNGGAIFPQSINNNFPLRGGKRSIFDGGYRVVQFLTGGWLDQAQPQQQPPQQGRKSDTFVFINDWAPTFLDMVGGSAAVDKLYTKELDSNGNLDPMEGNPMWKYIQNSVSEQTPKQLPRKVSYNKDLFFDVTEEATHKLMVTPDGYSVFYIRKWAPVWPEGEDLTPDFGYVSVMPCRPEGPDKPQECCRFNVVSDPGEDEPEIIDKETCEGYKLKAESLYLGHSTTPETSVAKTCQKPDGQNWKYPTIACKDFGDHSGFTNEIDVDKEYGSFVAKYYSLWTQYGAAGPFVSYNKETKEAKRVDHYATKLQQS</sequence>
<dbReference type="Pfam" id="PF00884">
    <property type="entry name" value="Sulfatase"/>
    <property type="match status" value="1"/>
</dbReference>
<protein>
    <submittedName>
        <fullName evidence="6">Alkaline phosphatase family protein</fullName>
        <ecNumber evidence="6">3.1.6.-</ecNumber>
    </submittedName>
</protein>
<dbReference type="PANTHER" id="PTHR10342:SF274">
    <property type="entry name" value="ARYLSULFATASE B"/>
    <property type="match status" value="1"/>
</dbReference>